<dbReference type="eggNOG" id="COG1216">
    <property type="taxonomic scope" value="Bacteria"/>
</dbReference>
<dbReference type="GO" id="GO:0016757">
    <property type="term" value="F:glycosyltransferase activity"/>
    <property type="evidence" value="ECO:0007669"/>
    <property type="project" value="UniProtKB-KW"/>
</dbReference>
<dbReference type="InterPro" id="IPR001173">
    <property type="entry name" value="Glyco_trans_2-like"/>
</dbReference>
<dbReference type="Proteomes" id="UP000004754">
    <property type="component" value="Unassembled WGS sequence"/>
</dbReference>
<evidence type="ECO:0000256" key="3">
    <source>
        <dbReference type="ARBA" id="ARBA00022676"/>
    </source>
</evidence>
<comment type="similarity">
    <text evidence="2">Belongs to the glycosyltransferase 2 family.</text>
</comment>
<evidence type="ECO:0000313" key="7">
    <source>
        <dbReference type="Proteomes" id="UP000004754"/>
    </source>
</evidence>
<gene>
    <name evidence="6" type="ORF">HMP0721_0711</name>
</gene>
<sequence length="314" mass="36826">MMVKNRMNIAIVLVTFNRLEKLKVALKKYQRQTYLPKHLIVVDNCSTDGTREFLEQWKKIEDKYEKHVLRLSTNTGGAGGFYEGMRYAVENLQTDWIWVSDDDAYPRAEALKVLSDYYSGLSVEEQNKIVSLCAAIYNDGKIHAAHRHHLKITKFKVKIYSSAIEEYQQKAFPIDIFSYVGTMIKTDALKKVGLDRKEFFIYCDDQEHAIRLGRYGKIICVPNSIVDHDTPPHNPNVVDWGRYYKKRNDLLMIKYNFPKRYFILRYMRRYLSDISILSSNPAILKKMFREAYHDAKNDNMGIHALYKPGWVPQD</sequence>
<protein>
    <submittedName>
        <fullName evidence="6">Glycosyltransferase, group 2 family protein</fullName>
        <ecNumber evidence="6">2.4.-.-</ecNumber>
    </submittedName>
</protein>
<dbReference type="InterPro" id="IPR029044">
    <property type="entry name" value="Nucleotide-diphossugar_trans"/>
</dbReference>
<evidence type="ECO:0000256" key="4">
    <source>
        <dbReference type="ARBA" id="ARBA00022679"/>
    </source>
</evidence>
<feature type="domain" description="Glycosyltransferase 2-like" evidence="5">
    <location>
        <begin position="11"/>
        <end position="191"/>
    </location>
</feature>
<dbReference type="Pfam" id="PF00535">
    <property type="entry name" value="Glycos_transf_2"/>
    <property type="match status" value="1"/>
</dbReference>
<evidence type="ECO:0000313" key="6">
    <source>
        <dbReference type="EMBL" id="EFV02288.1"/>
    </source>
</evidence>
<keyword evidence="4 6" id="KW-0808">Transferase</keyword>
<name>E6MFC8_9FIRM</name>
<accession>E6MFC8</accession>
<dbReference type="SUPFAM" id="SSF53448">
    <property type="entry name" value="Nucleotide-diphospho-sugar transferases"/>
    <property type="match status" value="1"/>
</dbReference>
<keyword evidence="3 6" id="KW-0328">Glycosyltransferase</keyword>
<dbReference type="Gene3D" id="3.90.550.10">
    <property type="entry name" value="Spore Coat Polysaccharide Biosynthesis Protein SpsA, Chain A"/>
    <property type="match status" value="1"/>
</dbReference>
<dbReference type="PANTHER" id="PTHR43179:SF12">
    <property type="entry name" value="GALACTOFURANOSYLTRANSFERASE GLFT2"/>
    <property type="match status" value="1"/>
</dbReference>
<dbReference type="EC" id="2.4.-.-" evidence="6"/>
<comment type="pathway">
    <text evidence="1">Cell wall biogenesis; cell wall polysaccharide biosynthesis.</text>
</comment>
<dbReference type="EMBL" id="AEQN01000011">
    <property type="protein sequence ID" value="EFV02288.1"/>
    <property type="molecule type" value="Genomic_DNA"/>
</dbReference>
<evidence type="ECO:0000256" key="1">
    <source>
        <dbReference type="ARBA" id="ARBA00004776"/>
    </source>
</evidence>
<comment type="caution">
    <text evidence="6">The sequence shown here is derived from an EMBL/GenBank/DDBJ whole genome shotgun (WGS) entry which is preliminary data.</text>
</comment>
<dbReference type="HOGENOM" id="CLU_023845_2_1_9"/>
<evidence type="ECO:0000256" key="2">
    <source>
        <dbReference type="ARBA" id="ARBA00006739"/>
    </source>
</evidence>
<dbReference type="PANTHER" id="PTHR43179">
    <property type="entry name" value="RHAMNOSYLTRANSFERASE WBBL"/>
    <property type="match status" value="1"/>
</dbReference>
<reference evidence="6 7" key="1">
    <citation type="submission" date="2010-12" db="EMBL/GenBank/DDBJ databases">
        <authorList>
            <person name="Muzny D."/>
            <person name="Qin X."/>
            <person name="Deng J."/>
            <person name="Jiang H."/>
            <person name="Liu Y."/>
            <person name="Qu J."/>
            <person name="Song X.-Z."/>
            <person name="Zhang L."/>
            <person name="Thornton R."/>
            <person name="Coyle M."/>
            <person name="Francisco L."/>
            <person name="Jackson L."/>
            <person name="Javaid M."/>
            <person name="Korchina V."/>
            <person name="Kovar C."/>
            <person name="Mata R."/>
            <person name="Mathew T."/>
            <person name="Ngo R."/>
            <person name="Nguyen L."/>
            <person name="Nguyen N."/>
            <person name="Okwuonu G."/>
            <person name="Ongeri F."/>
            <person name="Pham C."/>
            <person name="Simmons D."/>
            <person name="Wilczek-Boney K."/>
            <person name="Hale W."/>
            <person name="Jakkamsetti A."/>
            <person name="Pham P."/>
            <person name="Ruth R."/>
            <person name="San Lucas F."/>
            <person name="Warren J."/>
            <person name="Zhang J."/>
            <person name="Zhao Z."/>
            <person name="Zhou C."/>
            <person name="Zhu D."/>
            <person name="Lee S."/>
            <person name="Bess C."/>
            <person name="Blankenburg K."/>
            <person name="Forbes L."/>
            <person name="Fu Q."/>
            <person name="Gubbala S."/>
            <person name="Hirani K."/>
            <person name="Jayaseelan J.C."/>
            <person name="Lara F."/>
            <person name="Munidasa M."/>
            <person name="Palculict T."/>
            <person name="Patil S."/>
            <person name="Pu L.-L."/>
            <person name="Saada N."/>
            <person name="Tang L."/>
            <person name="Weissenberger G."/>
            <person name="Zhu Y."/>
            <person name="Hemphill L."/>
            <person name="Shang Y."/>
            <person name="Youmans B."/>
            <person name="Ayvaz T."/>
            <person name="Ross M."/>
            <person name="Santibanez J."/>
            <person name="Aqrawi P."/>
            <person name="Gross S."/>
            <person name="Joshi V."/>
            <person name="Fowler G."/>
            <person name="Nazareth L."/>
            <person name="Reid J."/>
            <person name="Worley K."/>
            <person name="Petrosino J."/>
            <person name="Highlander S."/>
            <person name="Gibbs R."/>
        </authorList>
    </citation>
    <scope>NUCLEOTIDE SEQUENCE [LARGE SCALE GENOMIC DNA]</scope>
    <source>
        <strain evidence="6 7">ATCC 23263</strain>
    </source>
</reference>
<dbReference type="AlphaFoldDB" id="E6MFC8"/>
<organism evidence="6 7">
    <name type="scientific">Pseudoramibacter alactolyticus ATCC 23263</name>
    <dbReference type="NCBI Taxonomy" id="887929"/>
    <lineage>
        <taxon>Bacteria</taxon>
        <taxon>Bacillati</taxon>
        <taxon>Bacillota</taxon>
        <taxon>Clostridia</taxon>
        <taxon>Eubacteriales</taxon>
        <taxon>Eubacteriaceae</taxon>
        <taxon>Pseudoramibacter</taxon>
    </lineage>
</organism>
<evidence type="ECO:0000259" key="5">
    <source>
        <dbReference type="Pfam" id="PF00535"/>
    </source>
</evidence>
<keyword evidence="7" id="KW-1185">Reference proteome</keyword>
<dbReference type="STRING" id="887929.HMP0721_0711"/>
<proteinExistence type="inferred from homology"/>